<feature type="transmembrane region" description="Helical" evidence="6">
    <location>
        <begin position="26"/>
        <end position="45"/>
    </location>
</feature>
<proteinExistence type="inferred from homology"/>
<evidence type="ECO:0000256" key="2">
    <source>
        <dbReference type="ARBA" id="ARBA00008974"/>
    </source>
</evidence>
<feature type="transmembrane region" description="Helical" evidence="6">
    <location>
        <begin position="141"/>
        <end position="161"/>
    </location>
</feature>
<dbReference type="Gene3D" id="1.10.4160.10">
    <property type="entry name" value="Hydantoin permease"/>
    <property type="match status" value="1"/>
</dbReference>
<keyword evidence="4 6" id="KW-1133">Transmembrane helix</keyword>
<feature type="transmembrane region" description="Helical" evidence="6">
    <location>
        <begin position="448"/>
        <end position="469"/>
    </location>
</feature>
<reference evidence="7 8" key="1">
    <citation type="submission" date="2018-10" db="EMBL/GenBank/DDBJ databases">
        <title>Robbsia sp. DHC34, isolated from soil.</title>
        <authorList>
            <person name="Gao Z.-H."/>
            <person name="Qiu L.-H."/>
        </authorList>
    </citation>
    <scope>NUCLEOTIDE SEQUENCE [LARGE SCALE GENOMIC DNA]</scope>
    <source>
        <strain evidence="7 8">DHC34</strain>
    </source>
</reference>
<feature type="transmembrane region" description="Helical" evidence="6">
    <location>
        <begin position="102"/>
        <end position="121"/>
    </location>
</feature>
<feature type="transmembrane region" description="Helical" evidence="6">
    <location>
        <begin position="306"/>
        <end position="325"/>
    </location>
</feature>
<keyword evidence="8" id="KW-1185">Reference proteome</keyword>
<feature type="transmembrane region" description="Helical" evidence="6">
    <location>
        <begin position="168"/>
        <end position="186"/>
    </location>
</feature>
<evidence type="ECO:0000256" key="3">
    <source>
        <dbReference type="ARBA" id="ARBA00022692"/>
    </source>
</evidence>
<dbReference type="AlphaFoldDB" id="A0A494X0T3"/>
<keyword evidence="3 6" id="KW-0812">Transmembrane</keyword>
<dbReference type="GO" id="GO:0005886">
    <property type="term" value="C:plasma membrane"/>
    <property type="evidence" value="ECO:0007669"/>
    <property type="project" value="TreeGrafter"/>
</dbReference>
<dbReference type="PANTHER" id="PTHR30569">
    <property type="entry name" value="CYTOSINE TRANSPORTER CODB"/>
    <property type="match status" value="1"/>
</dbReference>
<name>A0A494X0T3_9BURK</name>
<feature type="transmembrane region" description="Helical" evidence="6">
    <location>
        <begin position="250"/>
        <end position="274"/>
    </location>
</feature>
<comment type="caution">
    <text evidence="7">The sequence shown here is derived from an EMBL/GenBank/DDBJ whole genome shotgun (WGS) entry which is preliminary data.</text>
</comment>
<dbReference type="InterPro" id="IPR030191">
    <property type="entry name" value="CodB"/>
</dbReference>
<feature type="transmembrane region" description="Helical" evidence="6">
    <location>
        <begin position="57"/>
        <end position="81"/>
    </location>
</feature>
<dbReference type="OrthoDB" id="9780088at2"/>
<evidence type="ECO:0000313" key="8">
    <source>
        <dbReference type="Proteomes" id="UP000270342"/>
    </source>
</evidence>
<sequence length="480" mass="50965">MAKNEISSVIEDHALESVPQSQRKGWAALSFSTAGITTTLVQLFFGGLATFVAGFRIALFAGIVVTVIGTLLGWATGHVAFRTGLSSTVLARRYGFGKKGSSIASLIYAFMIIGFLALENALLYKGTLFYFGLDDTIANRIWIYGILTVLWIALTTYGFAFISRVSSVLVVVYLIVLGCIIARLVATTGHSMHELVSYPALLPAEVLASMGASSDLGKFVFCLNLLIGSAGALALTDADLGRYARRSRDIGIAALAGTMAMDIFSLAAGGIIVYTGAPMLVDFYMAHNGLTREAANRAVLGGPDSIAAALLVFGGGFGALVMTIGQAKAQVLNTYSASLSLSNLFDVIAGWRPGRFVFVVLANVIGILMLYGSILEAVNSYITVLGVITTAFASVVVLDYYYVSRRFEASRVCVGDEDGIDVVNWAGVTTVVVASIAAHFVLSAYIPIQFVTTLVICAVLYPTLRLGLLKKLVRTKEARA</sequence>
<dbReference type="GO" id="GO:0015209">
    <property type="term" value="F:cytosine transmembrane transporter activity"/>
    <property type="evidence" value="ECO:0007669"/>
    <property type="project" value="InterPro"/>
</dbReference>
<evidence type="ECO:0000313" key="7">
    <source>
        <dbReference type="EMBL" id="RKP43922.1"/>
    </source>
</evidence>
<keyword evidence="5 6" id="KW-0472">Membrane</keyword>
<feature type="transmembrane region" description="Helical" evidence="6">
    <location>
        <begin position="356"/>
        <end position="375"/>
    </location>
</feature>
<feature type="transmembrane region" description="Helical" evidence="6">
    <location>
        <begin position="381"/>
        <end position="402"/>
    </location>
</feature>
<dbReference type="Proteomes" id="UP000270342">
    <property type="component" value="Unassembled WGS sequence"/>
</dbReference>
<gene>
    <name evidence="7" type="ORF">D7S86_28245</name>
</gene>
<accession>A0A494X0T3</accession>
<evidence type="ECO:0000256" key="4">
    <source>
        <dbReference type="ARBA" id="ARBA00022989"/>
    </source>
</evidence>
<evidence type="ECO:0000256" key="6">
    <source>
        <dbReference type="SAM" id="Phobius"/>
    </source>
</evidence>
<dbReference type="InterPro" id="IPR001248">
    <property type="entry name" value="Pur-cyt_permease"/>
</dbReference>
<dbReference type="PANTHER" id="PTHR30569:SF0">
    <property type="entry name" value="CYTOSINE PERMEASE"/>
    <property type="match status" value="1"/>
</dbReference>
<comment type="similarity">
    <text evidence="2">Belongs to the purine-cytosine permease (2.A.39) family.</text>
</comment>
<evidence type="ECO:0000256" key="5">
    <source>
        <dbReference type="ARBA" id="ARBA00023136"/>
    </source>
</evidence>
<comment type="subcellular location">
    <subcellularLocation>
        <location evidence="1">Membrane</location>
        <topology evidence="1">Multi-pass membrane protein</topology>
    </subcellularLocation>
</comment>
<organism evidence="7 8">
    <name type="scientific">Pararobbsia silviterrae</name>
    <dbReference type="NCBI Taxonomy" id="1792498"/>
    <lineage>
        <taxon>Bacteria</taxon>
        <taxon>Pseudomonadati</taxon>
        <taxon>Pseudomonadota</taxon>
        <taxon>Betaproteobacteria</taxon>
        <taxon>Burkholderiales</taxon>
        <taxon>Burkholderiaceae</taxon>
        <taxon>Pararobbsia</taxon>
    </lineage>
</organism>
<evidence type="ECO:0000256" key="1">
    <source>
        <dbReference type="ARBA" id="ARBA00004141"/>
    </source>
</evidence>
<dbReference type="EMBL" id="RBZU01000023">
    <property type="protein sequence ID" value="RKP43922.1"/>
    <property type="molecule type" value="Genomic_DNA"/>
</dbReference>
<feature type="transmembrane region" description="Helical" evidence="6">
    <location>
        <begin position="422"/>
        <end position="442"/>
    </location>
</feature>
<dbReference type="RefSeq" id="WP_121091462.1">
    <property type="nucleotide sequence ID" value="NZ_RBZU01000023.1"/>
</dbReference>
<protein>
    <submittedName>
        <fullName evidence="7">Purine-cytosine permease-like transporter</fullName>
    </submittedName>
</protein>
<feature type="transmembrane region" description="Helical" evidence="6">
    <location>
        <begin position="216"/>
        <end position="238"/>
    </location>
</feature>
<dbReference type="Pfam" id="PF02133">
    <property type="entry name" value="Transp_cyt_pur"/>
    <property type="match status" value="1"/>
</dbReference>